<comment type="caution">
    <text evidence="1">The sequence shown here is derived from an EMBL/GenBank/DDBJ whole genome shotgun (WGS) entry which is preliminary data.</text>
</comment>
<organism evidence="1 2">
    <name type="scientific">Psychromonas arctica</name>
    <dbReference type="NCBI Taxonomy" id="168275"/>
    <lineage>
        <taxon>Bacteria</taxon>
        <taxon>Pseudomonadati</taxon>
        <taxon>Pseudomonadota</taxon>
        <taxon>Gammaproteobacteria</taxon>
        <taxon>Alteromonadales</taxon>
        <taxon>Psychromonadaceae</taxon>
        <taxon>Psychromonas</taxon>
    </lineage>
</organism>
<protein>
    <submittedName>
        <fullName evidence="1">Uncharacterized protein</fullName>
    </submittedName>
</protein>
<dbReference type="EMBL" id="JBAKBA010000010">
    <property type="protein sequence ID" value="MEL0658717.1"/>
    <property type="molecule type" value="Genomic_DNA"/>
</dbReference>
<evidence type="ECO:0000313" key="1">
    <source>
        <dbReference type="EMBL" id="MEL0658717.1"/>
    </source>
</evidence>
<name>A0ABU9HAP3_9GAMM</name>
<sequence length="403" mass="45822">MNNNDDNRYQNRSDSSELSTLLQQVIITDNKQYTAAQYKAFFVLWMSKEPESVMAYLLNLKDGDFRFSMLLLAMKAWSDTDSDALNTWLLMTKTGTTLDFVIVELSQNNNISPQLAIQYTEKINEIDLRNKSIDQILQKWVDTDIFDAVDWVSQNNIAYQQYGLPIYSLVIEEDMDVALSSLYLLSDKDPSITAAIIDAITTKTFQLVSEEGFDADNIALALLSLPHNDFSDTIIEAILPLILSHSSTDNTISLIDNISSDEVRDAMQQKMVGILMRSDIPTALNYIDYFESDDKRQQAFDTIINHWAEQDLSAASDWLSSVDIGNSDAGFSLAQIAVQQNDINIAQKWIKEIENNYDVDEMHYLIFNQLYQENTSSAVDYLNDQTDFSEQEIHTILSSMNSN</sequence>
<dbReference type="RefSeq" id="WP_341627358.1">
    <property type="nucleotide sequence ID" value="NZ_JBAKBA010000010.1"/>
</dbReference>
<proteinExistence type="predicted"/>
<keyword evidence="2" id="KW-1185">Reference proteome</keyword>
<evidence type="ECO:0000313" key="2">
    <source>
        <dbReference type="Proteomes" id="UP001366060"/>
    </source>
</evidence>
<accession>A0ABU9HAP3</accession>
<reference evidence="1 2" key="1">
    <citation type="submission" date="2024-02" db="EMBL/GenBank/DDBJ databases">
        <title>Bacteria isolated from the canopy kelp, Nereocystis luetkeana.</title>
        <authorList>
            <person name="Pfister C.A."/>
            <person name="Younker I.T."/>
            <person name="Light S.H."/>
        </authorList>
    </citation>
    <scope>NUCLEOTIDE SEQUENCE [LARGE SCALE GENOMIC DNA]</scope>
    <source>
        <strain evidence="1 2">TI.2.07</strain>
    </source>
</reference>
<gene>
    <name evidence="1" type="ORF">V6255_06130</name>
</gene>
<dbReference type="Proteomes" id="UP001366060">
    <property type="component" value="Unassembled WGS sequence"/>
</dbReference>